<dbReference type="RefSeq" id="WP_114754033.1">
    <property type="nucleotide sequence ID" value="NZ_QQBA01000005.1"/>
</dbReference>
<dbReference type="Pfam" id="PF13086">
    <property type="entry name" value="AAA_11"/>
    <property type="match status" value="1"/>
</dbReference>
<gene>
    <name evidence="2" type="ORF">DFR66_105145</name>
    <name evidence="3" type="ORF">IQ02_01345</name>
</gene>
<dbReference type="Proteomes" id="UP000321392">
    <property type="component" value="Unassembled WGS sequence"/>
</dbReference>
<name>A0A562PVS0_9FLAO</name>
<dbReference type="InterPro" id="IPR003593">
    <property type="entry name" value="AAA+_ATPase"/>
</dbReference>
<dbReference type="InterPro" id="IPR027417">
    <property type="entry name" value="P-loop_NTPase"/>
</dbReference>
<dbReference type="EMBL" id="VLKX01000005">
    <property type="protein sequence ID" value="TWI48186.1"/>
    <property type="molecule type" value="Genomic_DNA"/>
</dbReference>
<comment type="caution">
    <text evidence="3">The sequence shown here is derived from an EMBL/GenBank/DDBJ whole genome shotgun (WGS) entry which is preliminary data.</text>
</comment>
<proteinExistence type="predicted"/>
<evidence type="ECO:0000259" key="1">
    <source>
        <dbReference type="SMART" id="SM00382"/>
    </source>
</evidence>
<evidence type="ECO:0000313" key="3">
    <source>
        <dbReference type="EMBL" id="TWI48186.1"/>
    </source>
</evidence>
<dbReference type="InterPro" id="IPR045055">
    <property type="entry name" value="DNA2/NAM7-like"/>
</dbReference>
<sequence length="1348" mass="157150">MDEFLRKPDTKNNFEDNLEEIIEITLKIKDDFDSTYNRHSENQYRFDQVKKMLSSENRICFFQKKKNEFNNQNAAHKIIIPIGKERAIEATIIFWTDKLDVFTDLYSYRVKSFKEVSFFNEPTKHTLKSNCIFKFTEIEQKSGSNKESFKELFKSIESLEIPTLDINKEKDKQIWHSYVVAIKKLVKQKEQVWKIQNISKPYSEKRESDSERSNFIDVYINEKDMMIQFENEIEALFKQKELEDYGVSENKAFIEFKNIKELNSVELNQLKTLGEEYFYELTKESPINYISGEIAFKYADNFSKEDIFSELVNKLELEYQLKLEIEKDGLIDVEDDEIPHINKIIQDNFNHLISLEKDNTVSLKVDFNNEKETVKTLQAVKEKLDSDGLDRAIVKRSKINDEIIIEVSAFIHSDNFLGMGLKSLKSVTRFEPLKNVKLDKIESLELIDSKYQIINANKEKIDKCQLLLFKNYPNIKFRRLPTLYYFKIVNKVNPQTLRGFKTKTDLLGKSIFDITTSKITINADNEEDYNNQLKRIYENSSNVNIEDKPFKIFYKIQFVTDNETVRLSYCNKIINEIRKEIVNSLEFDIIKKNSRILFSYSFNSEEDRDKFKKTLEVSCSKYSQVLTFSFENEFGRTLFELIKNESLELENEKTISKNIRQATFIYLNPDQKNRLTEGLDRFGDEAFFKEGIQIGRLIKKDKNCLKFIISDAFDQIITAKEEDRIDLSEIKKGYIKPIFPGELTNIDRMIKAMKKVTEPGSKFGYPVNRNLSNFLFDPNEARQSSADIEEEKQKIIANLNEPLLKNQQKQLEAVAKTLLAKDLALIQGPPGTGKTTVIAEIIWQILSNDPTSKILITSQTNLAVDNALERVKGKKLIRPIRIGNIDKFEDEGKLYSIDRIKLWLQAKEGSKEEKQHSDNAICEWIENIKGNSSKDEKYKTAVEKWKQGLDKKNPSIKNIFYNSYLQYINIFAATCSECGSPRFSNAFKESFNKNSESRMEPDFDIVIMDEASKATPPELVLPLTLGKKVVIIGDHKQLPPMIDDREFSEALTAVGAHKLVEDWTKEDYKISQFEKLFKNAPKNFVASLDTQFRMHEQIMNCISDFYSDQIELENGLICGIKNEMNDNDFNVKASRHHGFNSIPFIEPKNHAIWVNVETPEGKLGTSYENAGEIDAIKIVLNALTNADGYDKYSNFFTKDEDKEIGIITYYMPQMNNIQKALYPNIKKNEWKNFEEHKFENIYNIPLRINTVDRFQGMERNIVIISTVRSNKQFIEEKGKKIIIDNKNYPFALGFARELQRINVGFSRAKRLLIVIGNEKHFSHKPEYEQAIQKMHRIDIAQIQNLIKP</sequence>
<dbReference type="EMBL" id="QQBA01000005">
    <property type="protein sequence ID" value="RDI56276.1"/>
    <property type="molecule type" value="Genomic_DNA"/>
</dbReference>
<dbReference type="Proteomes" id="UP000254518">
    <property type="component" value="Unassembled WGS sequence"/>
</dbReference>
<feature type="domain" description="AAA+ ATPase" evidence="1">
    <location>
        <begin position="820"/>
        <end position="1061"/>
    </location>
</feature>
<protein>
    <submittedName>
        <fullName evidence="3">AAA domain-containing protein</fullName>
    </submittedName>
</protein>
<dbReference type="PANTHER" id="PTHR10887:SF495">
    <property type="entry name" value="HELICASE SENATAXIN ISOFORM X1-RELATED"/>
    <property type="match status" value="1"/>
</dbReference>
<dbReference type="InterPro" id="IPR041677">
    <property type="entry name" value="DNA2/NAM7_AAA_11"/>
</dbReference>
<evidence type="ECO:0000313" key="5">
    <source>
        <dbReference type="Proteomes" id="UP000321392"/>
    </source>
</evidence>
<evidence type="ECO:0000313" key="4">
    <source>
        <dbReference type="Proteomes" id="UP000254518"/>
    </source>
</evidence>
<dbReference type="GO" id="GO:0004386">
    <property type="term" value="F:helicase activity"/>
    <property type="evidence" value="ECO:0007669"/>
    <property type="project" value="InterPro"/>
</dbReference>
<dbReference type="InterPro" id="IPR047187">
    <property type="entry name" value="SF1_C_Upf1"/>
</dbReference>
<organism evidence="3 5">
    <name type="scientific">Flavobacterium glaciei</name>
    <dbReference type="NCBI Taxonomy" id="386300"/>
    <lineage>
        <taxon>Bacteria</taxon>
        <taxon>Pseudomonadati</taxon>
        <taxon>Bacteroidota</taxon>
        <taxon>Flavobacteriia</taxon>
        <taxon>Flavobacteriales</taxon>
        <taxon>Flavobacteriaceae</taxon>
        <taxon>Flavobacterium</taxon>
    </lineage>
</organism>
<dbReference type="InterPro" id="IPR041679">
    <property type="entry name" value="DNA2/NAM7-like_C"/>
</dbReference>
<evidence type="ECO:0000313" key="2">
    <source>
        <dbReference type="EMBL" id="RDI56276.1"/>
    </source>
</evidence>
<reference evidence="2 4" key="2">
    <citation type="submission" date="2018-07" db="EMBL/GenBank/DDBJ databases">
        <title>Genomic Encyclopedia of Type Strains, Phase IV (KMG-IV): sequencing the most valuable type-strain genomes for metagenomic binning, comparative biology and taxonomic classification.</title>
        <authorList>
            <person name="Goeker M."/>
        </authorList>
    </citation>
    <scope>NUCLEOTIDE SEQUENCE [LARGE SCALE GENOMIC DNA]</scope>
    <source>
        <strain evidence="2 4">DSM 19728</strain>
    </source>
</reference>
<dbReference type="SUPFAM" id="SSF52540">
    <property type="entry name" value="P-loop containing nucleoside triphosphate hydrolases"/>
    <property type="match status" value="1"/>
</dbReference>
<dbReference type="SMART" id="SM00382">
    <property type="entry name" value="AAA"/>
    <property type="match status" value="1"/>
</dbReference>
<dbReference type="CDD" id="cd18808">
    <property type="entry name" value="SF1_C_Upf1"/>
    <property type="match status" value="1"/>
</dbReference>
<reference evidence="3 5" key="1">
    <citation type="journal article" date="2015" name="Stand. Genomic Sci.">
        <title>Genomic Encyclopedia of Bacterial and Archaeal Type Strains, Phase III: the genomes of soil and plant-associated and newly described type strains.</title>
        <authorList>
            <person name="Whitman W.B."/>
            <person name="Woyke T."/>
            <person name="Klenk H.P."/>
            <person name="Zhou Y."/>
            <person name="Lilburn T.G."/>
            <person name="Beck B.J."/>
            <person name="De Vos P."/>
            <person name="Vandamme P."/>
            <person name="Eisen J.A."/>
            <person name="Garrity G."/>
            <person name="Hugenholtz P."/>
            <person name="Kyrpides N.C."/>
        </authorList>
    </citation>
    <scope>NUCLEOTIDE SEQUENCE [LARGE SCALE GENOMIC DNA]</scope>
    <source>
        <strain evidence="3 5">CGMCC 1.5380</strain>
    </source>
</reference>
<dbReference type="Gene3D" id="3.40.50.300">
    <property type="entry name" value="P-loop containing nucleotide triphosphate hydrolases"/>
    <property type="match status" value="2"/>
</dbReference>
<dbReference type="PANTHER" id="PTHR10887">
    <property type="entry name" value="DNA2/NAM7 HELICASE FAMILY"/>
    <property type="match status" value="1"/>
</dbReference>
<accession>A0A562PVS0</accession>
<keyword evidence="4" id="KW-1185">Reference proteome</keyword>
<dbReference type="OrthoDB" id="9757917at2"/>
<reference evidence="3" key="3">
    <citation type="submission" date="2019-07" db="EMBL/GenBank/DDBJ databases">
        <authorList>
            <person name="Whitman W."/>
            <person name="Huntemann M."/>
            <person name="Clum A."/>
            <person name="Pillay M."/>
            <person name="Palaniappan K."/>
            <person name="Varghese N."/>
            <person name="Mikhailova N."/>
            <person name="Stamatis D."/>
            <person name="Reddy T."/>
            <person name="Daum C."/>
            <person name="Shapiro N."/>
            <person name="Ivanova N."/>
            <person name="Kyrpides N."/>
            <person name="Woyke T."/>
        </authorList>
    </citation>
    <scope>NUCLEOTIDE SEQUENCE</scope>
    <source>
        <strain evidence="3">CGMCC 1.5380</strain>
    </source>
</reference>
<dbReference type="Pfam" id="PF13087">
    <property type="entry name" value="AAA_12"/>
    <property type="match status" value="1"/>
</dbReference>